<gene>
    <name evidence="4" type="primary">LOC111124387</name>
</gene>
<proteinExistence type="predicted"/>
<dbReference type="RefSeq" id="XP_022322946.1">
    <property type="nucleotide sequence ID" value="XM_022467238.1"/>
</dbReference>
<dbReference type="CDD" id="cd15457">
    <property type="entry name" value="NADAR"/>
    <property type="match status" value="1"/>
</dbReference>
<evidence type="ECO:0000313" key="3">
    <source>
        <dbReference type="Proteomes" id="UP000694844"/>
    </source>
</evidence>
<dbReference type="InterPro" id="IPR037238">
    <property type="entry name" value="YbiA-like_sf"/>
</dbReference>
<dbReference type="NCBIfam" id="TIGR02464">
    <property type="entry name" value="ribofla_fusion"/>
    <property type="match status" value="1"/>
</dbReference>
<evidence type="ECO:0000259" key="2">
    <source>
        <dbReference type="Pfam" id="PF08719"/>
    </source>
</evidence>
<name>A0A8B8D7W3_CRAVI</name>
<feature type="domain" description="NADAR" evidence="2">
    <location>
        <begin position="47"/>
        <end position="186"/>
    </location>
</feature>
<protein>
    <submittedName>
        <fullName evidence="4">Uncharacterized protein LOC111124387</fullName>
    </submittedName>
</protein>
<evidence type="ECO:0000313" key="4">
    <source>
        <dbReference type="RefSeq" id="XP_022322946.1"/>
    </source>
</evidence>
<evidence type="ECO:0000256" key="1">
    <source>
        <dbReference type="SAM" id="MobiDB-lite"/>
    </source>
</evidence>
<sequence length="249" mass="28230">MIRQNRHHDQKLSWQVFKPDDYVYVYFPLRKVRRSTQEDRVVAFHGHKNVLSNFFPAELKVNGETHGSAEHAFQLTKALRNGDINAAERIRAATTALDAKRIGDTVKSSSTWDTEKVDIMSNIIEAKFSQVEPFREKIKKCGSKHVIVEATYDDFWGSGLNEEATLKTKPKAWPGSNTLGKVITAVAKKHCKKSRPNRSFSVPRQPARKASKNTQQEITAFVSQLMDGPAKRSYDDLRTDDDSPHSDSE</sequence>
<keyword evidence="3" id="KW-1185">Reference proteome</keyword>
<dbReference type="SUPFAM" id="SSF143990">
    <property type="entry name" value="YbiA-like"/>
    <property type="match status" value="1"/>
</dbReference>
<dbReference type="InterPro" id="IPR012816">
    <property type="entry name" value="NADAR"/>
</dbReference>
<dbReference type="KEGG" id="cvn:111124387"/>
<dbReference type="AlphaFoldDB" id="A0A8B8D7W3"/>
<dbReference type="GeneID" id="111124387"/>
<organism evidence="3 4">
    <name type="scientific">Crassostrea virginica</name>
    <name type="common">Eastern oyster</name>
    <dbReference type="NCBI Taxonomy" id="6565"/>
    <lineage>
        <taxon>Eukaryota</taxon>
        <taxon>Metazoa</taxon>
        <taxon>Spiralia</taxon>
        <taxon>Lophotrochozoa</taxon>
        <taxon>Mollusca</taxon>
        <taxon>Bivalvia</taxon>
        <taxon>Autobranchia</taxon>
        <taxon>Pteriomorphia</taxon>
        <taxon>Ostreida</taxon>
        <taxon>Ostreoidea</taxon>
        <taxon>Ostreidae</taxon>
        <taxon>Crassostrea</taxon>
    </lineage>
</organism>
<dbReference type="Pfam" id="PF08719">
    <property type="entry name" value="NADAR"/>
    <property type="match status" value="1"/>
</dbReference>
<feature type="compositionally biased region" description="Polar residues" evidence="1">
    <location>
        <begin position="212"/>
        <end position="222"/>
    </location>
</feature>
<dbReference type="OrthoDB" id="206452at2759"/>
<feature type="compositionally biased region" description="Basic and acidic residues" evidence="1">
    <location>
        <begin position="229"/>
        <end position="249"/>
    </location>
</feature>
<accession>A0A8B8D7W3</accession>
<feature type="region of interest" description="Disordered" evidence="1">
    <location>
        <begin position="191"/>
        <end position="249"/>
    </location>
</feature>
<dbReference type="Gene3D" id="1.10.357.40">
    <property type="entry name" value="YbiA-like"/>
    <property type="match status" value="1"/>
</dbReference>
<dbReference type="Proteomes" id="UP000694844">
    <property type="component" value="Chromosome 3"/>
</dbReference>
<reference evidence="4" key="1">
    <citation type="submission" date="2025-08" db="UniProtKB">
        <authorList>
            <consortium name="RefSeq"/>
        </authorList>
    </citation>
    <scope>IDENTIFICATION</scope>
    <source>
        <tissue evidence="4">Whole sample</tissue>
    </source>
</reference>